<dbReference type="PROSITE" id="PS51257">
    <property type="entry name" value="PROKAR_LIPOPROTEIN"/>
    <property type="match status" value="1"/>
</dbReference>
<comment type="caution">
    <text evidence="1">The sequence shown here is derived from an EMBL/GenBank/DDBJ whole genome shotgun (WGS) entry which is preliminary data.</text>
</comment>
<protein>
    <recommendedName>
        <fullName evidence="3">Lipoprotein</fullName>
    </recommendedName>
</protein>
<evidence type="ECO:0000313" key="1">
    <source>
        <dbReference type="EMBL" id="KWV69683.1"/>
    </source>
</evidence>
<sequence length="110" mass="11953">MKRLVVVGMFGFLISGCGNSDINVAREEVKRNLNDSASAEFRGEKVYRLPDNTVVCGEVNAKNSYGGYAGFSKYVVEGVGTRPVAKFGEGMQTDISITCQFAETNSKLKQ</sequence>
<evidence type="ECO:0000313" key="2">
    <source>
        <dbReference type="Proteomes" id="UP000063434"/>
    </source>
</evidence>
<proteinExistence type="predicted"/>
<reference evidence="1 2" key="1">
    <citation type="submission" date="2015-05" db="EMBL/GenBank/DDBJ databases">
        <title>A genomic and transcriptomic approach to investigate the blue pigment phenotype in Pseudomonas fluorescens.</title>
        <authorList>
            <person name="Andreani N.A."/>
            <person name="Cardazzo B."/>
        </authorList>
    </citation>
    <scope>NUCLEOTIDE SEQUENCE [LARGE SCALE GENOMIC DNA]</scope>
    <source>
        <strain evidence="1 2">Ps_40</strain>
    </source>
</reference>
<dbReference type="Proteomes" id="UP000063434">
    <property type="component" value="Unassembled WGS sequence"/>
</dbReference>
<dbReference type="PATRIC" id="fig|294.195.peg.6783"/>
<dbReference type="AlphaFoldDB" id="A0A109KI64"/>
<dbReference type="RefSeq" id="WP_056786091.1">
    <property type="nucleotide sequence ID" value="NZ_LCYC01000065.1"/>
</dbReference>
<accession>A0A109KI64</accession>
<dbReference type="EMBL" id="LCYC01000065">
    <property type="protein sequence ID" value="KWV69683.1"/>
    <property type="molecule type" value="Genomic_DNA"/>
</dbReference>
<evidence type="ECO:0008006" key="3">
    <source>
        <dbReference type="Google" id="ProtNLM"/>
    </source>
</evidence>
<organism evidence="1 2">
    <name type="scientific">Pseudomonas fluorescens</name>
    <dbReference type="NCBI Taxonomy" id="294"/>
    <lineage>
        <taxon>Bacteria</taxon>
        <taxon>Pseudomonadati</taxon>
        <taxon>Pseudomonadota</taxon>
        <taxon>Gammaproteobacteria</taxon>
        <taxon>Pseudomonadales</taxon>
        <taxon>Pseudomonadaceae</taxon>
        <taxon>Pseudomonas</taxon>
    </lineage>
</organism>
<gene>
    <name evidence="1" type="ORF">PFL603g_06388</name>
</gene>
<name>A0A109KI64_PSEFL</name>